<name>A0A2P5F9P7_TREOI</name>
<feature type="non-terminal residue" evidence="2">
    <location>
        <position position="1"/>
    </location>
</feature>
<accession>A0A2P5F9P7</accession>
<dbReference type="EMBL" id="JXTC01000051">
    <property type="protein sequence ID" value="PON94515.1"/>
    <property type="molecule type" value="Genomic_DNA"/>
</dbReference>
<feature type="transmembrane region" description="Helical" evidence="1">
    <location>
        <begin position="80"/>
        <end position="105"/>
    </location>
</feature>
<evidence type="ECO:0000313" key="3">
    <source>
        <dbReference type="Proteomes" id="UP000237000"/>
    </source>
</evidence>
<gene>
    <name evidence="2" type="ORF">TorRG33x02_097620</name>
</gene>
<dbReference type="InParanoid" id="A0A2P5F9P7"/>
<evidence type="ECO:0000256" key="1">
    <source>
        <dbReference type="SAM" id="Phobius"/>
    </source>
</evidence>
<keyword evidence="1" id="KW-1133">Transmembrane helix</keyword>
<keyword evidence="3" id="KW-1185">Reference proteome</keyword>
<sequence length="163" mass="18510">VKLPSKVQICLSLAFLDVLPTRSNLAKRQSQFFMLFCSIQLLRMLGTRAIWPKLKVFPGFFVGDLCLFAAEELNKEELEIFVALFSVFGVLVISLFLRIYLVILIEVLDSTSHALFSLSNASSQLKLFWPIAGDKHWVPPSYGCLNLNIIAILNGVNWWVSMW</sequence>
<keyword evidence="1" id="KW-0472">Membrane</keyword>
<keyword evidence="1" id="KW-0812">Transmembrane</keyword>
<reference evidence="3" key="1">
    <citation type="submission" date="2016-06" db="EMBL/GenBank/DDBJ databases">
        <title>Parallel loss of symbiosis genes in relatives of nitrogen-fixing non-legume Parasponia.</title>
        <authorList>
            <person name="Van Velzen R."/>
            <person name="Holmer R."/>
            <person name="Bu F."/>
            <person name="Rutten L."/>
            <person name="Van Zeijl A."/>
            <person name="Liu W."/>
            <person name="Santuari L."/>
            <person name="Cao Q."/>
            <person name="Sharma T."/>
            <person name="Shen D."/>
            <person name="Roswanjaya Y."/>
            <person name="Wardhani T."/>
            <person name="Kalhor M.S."/>
            <person name="Jansen J."/>
            <person name="Van den Hoogen J."/>
            <person name="Gungor B."/>
            <person name="Hartog M."/>
            <person name="Hontelez J."/>
            <person name="Verver J."/>
            <person name="Yang W.-C."/>
            <person name="Schijlen E."/>
            <person name="Repin R."/>
            <person name="Schilthuizen M."/>
            <person name="Schranz E."/>
            <person name="Heidstra R."/>
            <person name="Miyata K."/>
            <person name="Fedorova E."/>
            <person name="Kohlen W."/>
            <person name="Bisseling T."/>
            <person name="Smit S."/>
            <person name="Geurts R."/>
        </authorList>
    </citation>
    <scope>NUCLEOTIDE SEQUENCE [LARGE SCALE GENOMIC DNA]</scope>
    <source>
        <strain evidence="3">cv. RG33-2</strain>
    </source>
</reference>
<evidence type="ECO:0000313" key="2">
    <source>
        <dbReference type="EMBL" id="PON94515.1"/>
    </source>
</evidence>
<dbReference type="Proteomes" id="UP000237000">
    <property type="component" value="Unassembled WGS sequence"/>
</dbReference>
<comment type="caution">
    <text evidence="2">The sequence shown here is derived from an EMBL/GenBank/DDBJ whole genome shotgun (WGS) entry which is preliminary data.</text>
</comment>
<dbReference type="OrthoDB" id="10371724at2759"/>
<organism evidence="2 3">
    <name type="scientific">Trema orientale</name>
    <name type="common">Charcoal tree</name>
    <name type="synonym">Celtis orientalis</name>
    <dbReference type="NCBI Taxonomy" id="63057"/>
    <lineage>
        <taxon>Eukaryota</taxon>
        <taxon>Viridiplantae</taxon>
        <taxon>Streptophyta</taxon>
        <taxon>Embryophyta</taxon>
        <taxon>Tracheophyta</taxon>
        <taxon>Spermatophyta</taxon>
        <taxon>Magnoliopsida</taxon>
        <taxon>eudicotyledons</taxon>
        <taxon>Gunneridae</taxon>
        <taxon>Pentapetalae</taxon>
        <taxon>rosids</taxon>
        <taxon>fabids</taxon>
        <taxon>Rosales</taxon>
        <taxon>Cannabaceae</taxon>
        <taxon>Trema</taxon>
    </lineage>
</organism>
<protein>
    <submittedName>
        <fullName evidence="2">Uncharacterized protein</fullName>
    </submittedName>
</protein>
<proteinExistence type="predicted"/>
<dbReference type="AlphaFoldDB" id="A0A2P5F9P7"/>